<proteinExistence type="predicted"/>
<dbReference type="Proteomes" id="UP000499080">
    <property type="component" value="Unassembled WGS sequence"/>
</dbReference>
<dbReference type="EMBL" id="BGPR01007880">
    <property type="protein sequence ID" value="GBN30193.1"/>
    <property type="molecule type" value="Genomic_DNA"/>
</dbReference>
<name>A0A4Y2MU24_ARAVE</name>
<accession>A0A4Y2MU24</accession>
<gene>
    <name evidence="1" type="ORF">AVEN_124321_1</name>
</gene>
<keyword evidence="2" id="KW-1185">Reference proteome</keyword>
<organism evidence="1 2">
    <name type="scientific">Araneus ventricosus</name>
    <name type="common">Orbweaver spider</name>
    <name type="synonym">Epeira ventricosa</name>
    <dbReference type="NCBI Taxonomy" id="182803"/>
    <lineage>
        <taxon>Eukaryota</taxon>
        <taxon>Metazoa</taxon>
        <taxon>Ecdysozoa</taxon>
        <taxon>Arthropoda</taxon>
        <taxon>Chelicerata</taxon>
        <taxon>Arachnida</taxon>
        <taxon>Araneae</taxon>
        <taxon>Araneomorphae</taxon>
        <taxon>Entelegynae</taxon>
        <taxon>Araneoidea</taxon>
        <taxon>Araneidae</taxon>
        <taxon>Araneus</taxon>
    </lineage>
</organism>
<reference evidence="1 2" key="1">
    <citation type="journal article" date="2019" name="Sci. Rep.">
        <title>Orb-weaving spider Araneus ventricosus genome elucidates the spidroin gene catalogue.</title>
        <authorList>
            <person name="Kono N."/>
            <person name="Nakamura H."/>
            <person name="Ohtoshi R."/>
            <person name="Moran D.A.P."/>
            <person name="Shinohara A."/>
            <person name="Yoshida Y."/>
            <person name="Fujiwara M."/>
            <person name="Mori M."/>
            <person name="Tomita M."/>
            <person name="Arakawa K."/>
        </authorList>
    </citation>
    <scope>NUCLEOTIDE SEQUENCE [LARGE SCALE GENOMIC DNA]</scope>
</reference>
<dbReference type="AlphaFoldDB" id="A0A4Y2MU24"/>
<comment type="caution">
    <text evidence="1">The sequence shown here is derived from an EMBL/GenBank/DDBJ whole genome shotgun (WGS) entry which is preliminary data.</text>
</comment>
<protein>
    <submittedName>
        <fullName evidence="1">Uncharacterized protein</fullName>
    </submittedName>
</protein>
<evidence type="ECO:0000313" key="1">
    <source>
        <dbReference type="EMBL" id="GBN30193.1"/>
    </source>
</evidence>
<evidence type="ECO:0000313" key="2">
    <source>
        <dbReference type="Proteomes" id="UP000499080"/>
    </source>
</evidence>
<sequence>MLILKEECRWVNESSSLLCSVFRLDGLSIMKPLWDHFFSQNRKGNKPTVKWLAFLGSRSSADYLSLALMVLLKRHLTSSNAVSTAEICGEVAAKISYIFGG</sequence>